<accession>A0A087U2I0</accession>
<evidence type="ECO:0000313" key="2">
    <source>
        <dbReference type="Proteomes" id="UP000054359"/>
    </source>
</evidence>
<dbReference type="EMBL" id="KK117843">
    <property type="protein sequence ID" value="KFM71569.1"/>
    <property type="molecule type" value="Genomic_DNA"/>
</dbReference>
<feature type="non-terminal residue" evidence="1">
    <location>
        <position position="124"/>
    </location>
</feature>
<name>A0A087U2I0_STEMI</name>
<evidence type="ECO:0000313" key="1">
    <source>
        <dbReference type="EMBL" id="KFM71569.1"/>
    </source>
</evidence>
<dbReference type="Pfam" id="PF15434">
    <property type="entry name" value="FAM104"/>
    <property type="match status" value="1"/>
</dbReference>
<gene>
    <name evidence="1" type="ORF">X975_16083</name>
</gene>
<sequence length="124" mass="14475">MMAMAHCSSRKRPRSCEDDSCELMPISKRINDLHIRSCFPESSSSIDDCMPEMHPRVRASREIISGNYNISVSEAHRPQVYKDSVLQPSYRPELSVAENPYYYHVNEMLYEAHIQRLQRLSKEI</sequence>
<organism evidence="1 2">
    <name type="scientific">Stegodyphus mimosarum</name>
    <name type="common">African social velvet spider</name>
    <dbReference type="NCBI Taxonomy" id="407821"/>
    <lineage>
        <taxon>Eukaryota</taxon>
        <taxon>Metazoa</taxon>
        <taxon>Ecdysozoa</taxon>
        <taxon>Arthropoda</taxon>
        <taxon>Chelicerata</taxon>
        <taxon>Arachnida</taxon>
        <taxon>Araneae</taxon>
        <taxon>Araneomorphae</taxon>
        <taxon>Entelegynae</taxon>
        <taxon>Eresoidea</taxon>
        <taxon>Eresidae</taxon>
        <taxon>Stegodyphus</taxon>
    </lineage>
</organism>
<protein>
    <submittedName>
        <fullName evidence="1">Uncharacterized protein</fullName>
    </submittedName>
</protein>
<dbReference type="Proteomes" id="UP000054359">
    <property type="component" value="Unassembled WGS sequence"/>
</dbReference>
<dbReference type="InterPro" id="IPR029222">
    <property type="entry name" value="VCF1/2-like"/>
</dbReference>
<proteinExistence type="predicted"/>
<reference evidence="1 2" key="1">
    <citation type="submission" date="2013-11" db="EMBL/GenBank/DDBJ databases">
        <title>Genome sequencing of Stegodyphus mimosarum.</title>
        <authorList>
            <person name="Bechsgaard J."/>
        </authorList>
    </citation>
    <scope>NUCLEOTIDE SEQUENCE [LARGE SCALE GENOMIC DNA]</scope>
</reference>
<dbReference type="AlphaFoldDB" id="A0A087U2I0"/>
<dbReference type="OrthoDB" id="6365503at2759"/>
<keyword evidence="2" id="KW-1185">Reference proteome</keyword>
<dbReference type="OMA" id="EENPHYF"/>